<accession>A0A382T9R5</accession>
<proteinExistence type="predicted"/>
<dbReference type="SUPFAM" id="SSF52402">
    <property type="entry name" value="Adenine nucleotide alpha hydrolases-like"/>
    <property type="match status" value="1"/>
</dbReference>
<sequence>VATINDALEQLNDKSVRHIVSISGGKDSAALAVHMKDKYPQIPVEYVFCDTGCELPETYEFIERLEALLGVSVNKV</sequence>
<protein>
    <recommendedName>
        <fullName evidence="1">Phosphoadenosine phosphosulphate reductase domain-containing protein</fullName>
    </recommendedName>
</protein>
<name>A0A382T9R5_9ZZZZ</name>
<gene>
    <name evidence="2" type="ORF">METZ01_LOCUS371723</name>
</gene>
<reference evidence="2" key="1">
    <citation type="submission" date="2018-05" db="EMBL/GenBank/DDBJ databases">
        <authorList>
            <person name="Lanie J.A."/>
            <person name="Ng W.-L."/>
            <person name="Kazmierczak K.M."/>
            <person name="Andrzejewski T.M."/>
            <person name="Davidsen T.M."/>
            <person name="Wayne K.J."/>
            <person name="Tettelin H."/>
            <person name="Glass J.I."/>
            <person name="Rusch D."/>
            <person name="Podicherti R."/>
            <person name="Tsui H.-C.T."/>
            <person name="Winkler M.E."/>
        </authorList>
    </citation>
    <scope>NUCLEOTIDE SEQUENCE</scope>
</reference>
<feature type="non-terminal residue" evidence="2">
    <location>
        <position position="76"/>
    </location>
</feature>
<dbReference type="Gene3D" id="3.40.50.620">
    <property type="entry name" value="HUPs"/>
    <property type="match status" value="1"/>
</dbReference>
<feature type="non-terminal residue" evidence="2">
    <location>
        <position position="1"/>
    </location>
</feature>
<dbReference type="InterPro" id="IPR014729">
    <property type="entry name" value="Rossmann-like_a/b/a_fold"/>
</dbReference>
<dbReference type="EMBL" id="UINC01134992">
    <property type="protein sequence ID" value="SVD18869.1"/>
    <property type="molecule type" value="Genomic_DNA"/>
</dbReference>
<dbReference type="InterPro" id="IPR002500">
    <property type="entry name" value="PAPS_reduct_dom"/>
</dbReference>
<dbReference type="Pfam" id="PF01507">
    <property type="entry name" value="PAPS_reduct"/>
    <property type="match status" value="1"/>
</dbReference>
<feature type="domain" description="Phosphoadenosine phosphosulphate reductase" evidence="1">
    <location>
        <begin position="18"/>
        <end position="72"/>
    </location>
</feature>
<dbReference type="GO" id="GO:0003824">
    <property type="term" value="F:catalytic activity"/>
    <property type="evidence" value="ECO:0007669"/>
    <property type="project" value="InterPro"/>
</dbReference>
<evidence type="ECO:0000313" key="2">
    <source>
        <dbReference type="EMBL" id="SVD18869.1"/>
    </source>
</evidence>
<organism evidence="2">
    <name type="scientific">marine metagenome</name>
    <dbReference type="NCBI Taxonomy" id="408172"/>
    <lineage>
        <taxon>unclassified sequences</taxon>
        <taxon>metagenomes</taxon>
        <taxon>ecological metagenomes</taxon>
    </lineage>
</organism>
<evidence type="ECO:0000259" key="1">
    <source>
        <dbReference type="Pfam" id="PF01507"/>
    </source>
</evidence>
<dbReference type="AlphaFoldDB" id="A0A382T9R5"/>